<keyword evidence="4" id="KW-0378">Hydrolase</keyword>
<dbReference type="AlphaFoldDB" id="A0A653BPM0"/>
<evidence type="ECO:0000313" key="8">
    <source>
        <dbReference type="EMBL" id="VEN37459.1"/>
    </source>
</evidence>
<sequence>MARHRDIRNMDYSDDYDGYDDVYGHSMDDDYYISPSNRQFIYNRDNSRSSESDIKEEDESEQEMSDIEKAKLDSCIDEIKTTLGKINISRNELINIVTANDYDVEKSIKTILSNPKYTEELSKEKAEKVICNRQQ</sequence>
<dbReference type="OrthoDB" id="342024at2759"/>
<gene>
    <name evidence="8" type="ORF">CALMAC_LOCUS2699</name>
</gene>
<keyword evidence="9" id="KW-1185">Reference proteome</keyword>
<dbReference type="InterPro" id="IPR037189">
    <property type="entry name" value="HBS1-like_N_sf"/>
</dbReference>
<dbReference type="Gene3D" id="1.10.8.10">
    <property type="entry name" value="DNA helicase RuvA subunit, C-terminal domain"/>
    <property type="match status" value="1"/>
</dbReference>
<dbReference type="InterPro" id="IPR015033">
    <property type="entry name" value="HBS1-like_N"/>
</dbReference>
<dbReference type="GO" id="GO:0016787">
    <property type="term" value="F:hydrolase activity"/>
    <property type="evidence" value="ECO:0007669"/>
    <property type="project" value="UniProtKB-KW"/>
</dbReference>
<evidence type="ECO:0000259" key="7">
    <source>
        <dbReference type="Pfam" id="PF08938"/>
    </source>
</evidence>
<keyword evidence="2" id="KW-0963">Cytoplasm</keyword>
<evidence type="ECO:0000256" key="5">
    <source>
        <dbReference type="ARBA" id="ARBA00022917"/>
    </source>
</evidence>
<dbReference type="SUPFAM" id="SSF109732">
    <property type="entry name" value="HBS1-like domain"/>
    <property type="match status" value="1"/>
</dbReference>
<feature type="compositionally biased region" description="Acidic residues" evidence="6">
    <location>
        <begin position="54"/>
        <end position="65"/>
    </location>
</feature>
<reference evidence="8 9" key="1">
    <citation type="submission" date="2019-01" db="EMBL/GenBank/DDBJ databases">
        <authorList>
            <person name="Sayadi A."/>
        </authorList>
    </citation>
    <scope>NUCLEOTIDE SEQUENCE [LARGE SCALE GENOMIC DNA]</scope>
</reference>
<keyword evidence="3" id="KW-0597">Phosphoprotein</keyword>
<name>A0A653BPM0_CALMS</name>
<dbReference type="GO" id="GO:0006412">
    <property type="term" value="P:translation"/>
    <property type="evidence" value="ECO:0007669"/>
    <property type="project" value="UniProtKB-KW"/>
</dbReference>
<comment type="subcellular location">
    <subcellularLocation>
        <location evidence="1">Cytoplasm</location>
    </subcellularLocation>
</comment>
<evidence type="ECO:0000313" key="9">
    <source>
        <dbReference type="Proteomes" id="UP000410492"/>
    </source>
</evidence>
<evidence type="ECO:0000256" key="6">
    <source>
        <dbReference type="SAM" id="MobiDB-lite"/>
    </source>
</evidence>
<feature type="domain" description="HBS1-like protein N-terminal" evidence="7">
    <location>
        <begin position="51"/>
        <end position="115"/>
    </location>
</feature>
<keyword evidence="5" id="KW-0648">Protein biosynthesis</keyword>
<accession>A0A653BPM0</accession>
<organism evidence="8 9">
    <name type="scientific">Callosobruchus maculatus</name>
    <name type="common">Southern cowpea weevil</name>
    <name type="synonym">Pulse bruchid</name>
    <dbReference type="NCBI Taxonomy" id="64391"/>
    <lineage>
        <taxon>Eukaryota</taxon>
        <taxon>Metazoa</taxon>
        <taxon>Ecdysozoa</taxon>
        <taxon>Arthropoda</taxon>
        <taxon>Hexapoda</taxon>
        <taxon>Insecta</taxon>
        <taxon>Pterygota</taxon>
        <taxon>Neoptera</taxon>
        <taxon>Endopterygota</taxon>
        <taxon>Coleoptera</taxon>
        <taxon>Polyphaga</taxon>
        <taxon>Cucujiformia</taxon>
        <taxon>Chrysomeloidea</taxon>
        <taxon>Chrysomelidae</taxon>
        <taxon>Bruchinae</taxon>
        <taxon>Bruchini</taxon>
        <taxon>Callosobruchus</taxon>
    </lineage>
</organism>
<dbReference type="Proteomes" id="UP000410492">
    <property type="component" value="Unassembled WGS sequence"/>
</dbReference>
<dbReference type="Pfam" id="PF08938">
    <property type="entry name" value="HBS1_N"/>
    <property type="match status" value="1"/>
</dbReference>
<dbReference type="GO" id="GO:0005737">
    <property type="term" value="C:cytoplasm"/>
    <property type="evidence" value="ECO:0007669"/>
    <property type="project" value="UniProtKB-SubCell"/>
</dbReference>
<proteinExistence type="predicted"/>
<evidence type="ECO:0000256" key="4">
    <source>
        <dbReference type="ARBA" id="ARBA00022801"/>
    </source>
</evidence>
<evidence type="ECO:0000256" key="2">
    <source>
        <dbReference type="ARBA" id="ARBA00022490"/>
    </source>
</evidence>
<feature type="region of interest" description="Disordered" evidence="6">
    <location>
        <begin position="42"/>
        <end position="69"/>
    </location>
</feature>
<evidence type="ECO:0000256" key="1">
    <source>
        <dbReference type="ARBA" id="ARBA00004496"/>
    </source>
</evidence>
<dbReference type="EMBL" id="CAACVG010003391">
    <property type="protein sequence ID" value="VEN37459.1"/>
    <property type="molecule type" value="Genomic_DNA"/>
</dbReference>
<evidence type="ECO:0000256" key="3">
    <source>
        <dbReference type="ARBA" id="ARBA00022553"/>
    </source>
</evidence>
<protein>
    <recommendedName>
        <fullName evidence="7">HBS1-like protein N-terminal domain-containing protein</fullName>
    </recommendedName>
</protein>